<evidence type="ECO:0000256" key="13">
    <source>
        <dbReference type="RuleBase" id="RU000679"/>
    </source>
</evidence>
<keyword evidence="10" id="KW-0325">Glycoprotein</keyword>
<keyword evidence="4 13" id="KW-0894">Sodium channel</keyword>
<comment type="subcellular location">
    <subcellularLocation>
        <location evidence="1">Membrane</location>
        <topology evidence="1">Multi-pass membrane protein</topology>
    </subcellularLocation>
</comment>
<dbReference type="Gene3D" id="1.10.287.770">
    <property type="entry name" value="YojJ-like"/>
    <property type="match status" value="1"/>
</dbReference>
<evidence type="ECO:0000256" key="4">
    <source>
        <dbReference type="ARBA" id="ARBA00022461"/>
    </source>
</evidence>
<evidence type="ECO:0000256" key="15">
    <source>
        <dbReference type="SAM" id="Phobius"/>
    </source>
</evidence>
<keyword evidence="7" id="KW-0915">Sodium</keyword>
<evidence type="ECO:0000313" key="16">
    <source>
        <dbReference type="Proteomes" id="UP000887566"/>
    </source>
</evidence>
<dbReference type="Pfam" id="PF00858">
    <property type="entry name" value="ASC"/>
    <property type="match status" value="1"/>
</dbReference>
<dbReference type="InterPro" id="IPR001873">
    <property type="entry name" value="ENaC"/>
</dbReference>
<dbReference type="PANTHER" id="PTHR11690">
    <property type="entry name" value="AMILORIDE-SENSITIVE SODIUM CHANNEL-RELATED"/>
    <property type="match status" value="1"/>
</dbReference>
<evidence type="ECO:0000256" key="5">
    <source>
        <dbReference type="ARBA" id="ARBA00022692"/>
    </source>
</evidence>
<evidence type="ECO:0000256" key="6">
    <source>
        <dbReference type="ARBA" id="ARBA00022989"/>
    </source>
</evidence>
<proteinExistence type="inferred from homology"/>
<dbReference type="AlphaFoldDB" id="A0A914USL2"/>
<dbReference type="Proteomes" id="UP000887566">
    <property type="component" value="Unplaced"/>
</dbReference>
<keyword evidence="5 13" id="KW-0812">Transmembrane</keyword>
<dbReference type="PRINTS" id="PR01078">
    <property type="entry name" value="AMINACHANNEL"/>
</dbReference>
<dbReference type="PANTHER" id="PTHR11690:SF269">
    <property type="entry name" value="DEGENERIN-LIKE PROTEIN ASIC-2"/>
    <property type="match status" value="1"/>
</dbReference>
<keyword evidence="16" id="KW-1185">Reference proteome</keyword>
<feature type="region of interest" description="Disordered" evidence="14">
    <location>
        <begin position="487"/>
        <end position="524"/>
    </location>
</feature>
<keyword evidence="11 13" id="KW-0739">Sodium transport</keyword>
<sequence>MCTGDIVGLFKDFCIYSSACCLPLIGSARNTCVRVFWIVVFILACVMFGYQLYLMIHKFLSYPISVSTEMKFETQDFPVTTVCSINPYKSRKLATHAPDMLQLMTDYTELLTTGTVAGTDKFGFTKLTSKLEQQNLAKNAQVFLANNLTQSDLDAITYTYAELVKECHFADAECKESDFVRIMDPTYGACYQFNSKKPVTYRLSRAGIKNGLKMMLTIIQEETDGETDFLATTETSAARVAVTMQDTDVSVDAFGLNAGTGYVNAFAVRFSHMSRLQAPYGTCVNSMSADKYLYSANYSMESCYRSCYQLHIIKNCECGDPRYGLPDGARKCSTVTDLVCVTALKAEEENVTSAKHLDMLKDCDCNPPCEETTYVTTVSQSRFPADNYAIPSDCALVGNSTAWASEEACITWYRENAMVLQVYFERMNYELYSENVAYDVVAFSWDLGGQIGLWLGFSVITCVEVLGLVILICKFMCARRSTGPIYTPEEDHKKDLNDLGKQLSDSDSDADLSDDNAGKKQKKK</sequence>
<evidence type="ECO:0000256" key="9">
    <source>
        <dbReference type="ARBA" id="ARBA00023136"/>
    </source>
</evidence>
<dbReference type="Gene3D" id="2.60.470.10">
    <property type="entry name" value="Acid-sensing ion channels like domains"/>
    <property type="match status" value="1"/>
</dbReference>
<protein>
    <submittedName>
        <fullName evidence="17">Uncharacterized protein</fullName>
    </submittedName>
</protein>
<evidence type="ECO:0000256" key="2">
    <source>
        <dbReference type="ARBA" id="ARBA00007193"/>
    </source>
</evidence>
<keyword evidence="9 15" id="KW-0472">Membrane</keyword>
<reference evidence="17" key="1">
    <citation type="submission" date="2022-11" db="UniProtKB">
        <authorList>
            <consortium name="WormBaseParasite"/>
        </authorList>
    </citation>
    <scope>IDENTIFICATION</scope>
</reference>
<dbReference type="InterPro" id="IPR020903">
    <property type="entry name" value="ENaC_CS"/>
</dbReference>
<evidence type="ECO:0000256" key="7">
    <source>
        <dbReference type="ARBA" id="ARBA00023053"/>
    </source>
</evidence>
<evidence type="ECO:0000256" key="3">
    <source>
        <dbReference type="ARBA" id="ARBA00022448"/>
    </source>
</evidence>
<organism evidence="16 17">
    <name type="scientific">Plectus sambesii</name>
    <dbReference type="NCBI Taxonomy" id="2011161"/>
    <lineage>
        <taxon>Eukaryota</taxon>
        <taxon>Metazoa</taxon>
        <taxon>Ecdysozoa</taxon>
        <taxon>Nematoda</taxon>
        <taxon>Chromadorea</taxon>
        <taxon>Plectida</taxon>
        <taxon>Plectina</taxon>
        <taxon>Plectoidea</taxon>
        <taxon>Plectidae</taxon>
        <taxon>Plectus</taxon>
    </lineage>
</organism>
<evidence type="ECO:0000256" key="11">
    <source>
        <dbReference type="ARBA" id="ARBA00023201"/>
    </source>
</evidence>
<evidence type="ECO:0000256" key="14">
    <source>
        <dbReference type="SAM" id="MobiDB-lite"/>
    </source>
</evidence>
<evidence type="ECO:0000256" key="1">
    <source>
        <dbReference type="ARBA" id="ARBA00004141"/>
    </source>
</evidence>
<evidence type="ECO:0000313" key="17">
    <source>
        <dbReference type="WBParaSite" id="PSAMB.scaffold1226size34103.g11777.t1"/>
    </source>
</evidence>
<name>A0A914USL2_9BILA</name>
<evidence type="ECO:0000256" key="12">
    <source>
        <dbReference type="ARBA" id="ARBA00023303"/>
    </source>
</evidence>
<dbReference type="GO" id="GO:0015280">
    <property type="term" value="F:ligand-gated sodium channel activity"/>
    <property type="evidence" value="ECO:0007669"/>
    <property type="project" value="TreeGrafter"/>
</dbReference>
<evidence type="ECO:0000256" key="10">
    <source>
        <dbReference type="ARBA" id="ARBA00023180"/>
    </source>
</evidence>
<dbReference type="GO" id="GO:0005886">
    <property type="term" value="C:plasma membrane"/>
    <property type="evidence" value="ECO:0007669"/>
    <property type="project" value="TreeGrafter"/>
</dbReference>
<feature type="transmembrane region" description="Helical" evidence="15">
    <location>
        <begin position="35"/>
        <end position="56"/>
    </location>
</feature>
<keyword evidence="6 15" id="KW-1133">Transmembrane helix</keyword>
<evidence type="ECO:0000256" key="8">
    <source>
        <dbReference type="ARBA" id="ARBA00023065"/>
    </source>
</evidence>
<feature type="compositionally biased region" description="Basic and acidic residues" evidence="14">
    <location>
        <begin position="489"/>
        <end position="498"/>
    </location>
</feature>
<dbReference type="PROSITE" id="PS01206">
    <property type="entry name" value="ASC"/>
    <property type="match status" value="1"/>
</dbReference>
<keyword evidence="8 13" id="KW-0406">Ion transport</keyword>
<keyword evidence="3 13" id="KW-0813">Transport</keyword>
<feature type="transmembrane region" description="Helical" evidence="15">
    <location>
        <begin position="451"/>
        <end position="473"/>
    </location>
</feature>
<keyword evidence="12 13" id="KW-0407">Ion channel</keyword>
<comment type="similarity">
    <text evidence="2 13">Belongs to the amiloride-sensitive sodium channel (TC 1.A.6) family.</text>
</comment>
<dbReference type="WBParaSite" id="PSAMB.scaffold1226size34103.g11777.t1">
    <property type="protein sequence ID" value="PSAMB.scaffold1226size34103.g11777.t1"/>
    <property type="gene ID" value="PSAMB.scaffold1226size34103.g11777"/>
</dbReference>
<accession>A0A914USL2</accession>